<sequence length="123" mass="14403">MNQIYESRVRRIFSRLSSELLAHMRREVEGRQIGDMELRLVYSKCMPAKVRAHIEGFTFKAPLYELANFADEMLRKLRAEEKAARQSTRWEAISVINSTTTEISELVKKICELLNQLPCDRQL</sequence>
<organism evidence="1">
    <name type="scientific">Mesocestoides corti</name>
    <name type="common">Flatworm</name>
    <dbReference type="NCBI Taxonomy" id="53468"/>
    <lineage>
        <taxon>Eukaryota</taxon>
        <taxon>Metazoa</taxon>
        <taxon>Spiralia</taxon>
        <taxon>Lophotrochozoa</taxon>
        <taxon>Platyhelminthes</taxon>
        <taxon>Cestoda</taxon>
        <taxon>Eucestoda</taxon>
        <taxon>Cyclophyllidea</taxon>
        <taxon>Mesocestoididae</taxon>
        <taxon>Mesocestoides</taxon>
    </lineage>
</organism>
<name>A0A5K3G1D4_MESCO</name>
<proteinExistence type="predicted"/>
<accession>A0A5K3G1D4</accession>
<reference evidence="1" key="1">
    <citation type="submission" date="2019-11" db="UniProtKB">
        <authorList>
            <consortium name="WormBaseParasite"/>
        </authorList>
    </citation>
    <scope>IDENTIFICATION</scope>
</reference>
<dbReference type="WBParaSite" id="MCU_011953-RA">
    <property type="protein sequence ID" value="MCU_011953-RA"/>
    <property type="gene ID" value="MCU_011953"/>
</dbReference>
<evidence type="ECO:0000313" key="1">
    <source>
        <dbReference type="WBParaSite" id="MCU_011953-RA"/>
    </source>
</evidence>
<dbReference type="AlphaFoldDB" id="A0A5K3G1D4"/>
<protein>
    <submittedName>
        <fullName evidence="1">Ribosome-associated translation inhibitor RaiA</fullName>
    </submittedName>
</protein>